<evidence type="ECO:0000313" key="2">
    <source>
        <dbReference type="Proteomes" id="UP000523447"/>
    </source>
</evidence>
<organism evidence="1 2">
    <name type="scientific">Nocardia veterana</name>
    <dbReference type="NCBI Taxonomy" id="132249"/>
    <lineage>
        <taxon>Bacteria</taxon>
        <taxon>Bacillati</taxon>
        <taxon>Actinomycetota</taxon>
        <taxon>Actinomycetes</taxon>
        <taxon>Mycobacteriales</taxon>
        <taxon>Nocardiaceae</taxon>
        <taxon>Nocardia</taxon>
    </lineage>
</organism>
<dbReference type="InterPro" id="IPR028978">
    <property type="entry name" value="Chorismate_lyase_/UTRA_dom_sf"/>
</dbReference>
<dbReference type="EMBL" id="JAAXPE010000047">
    <property type="protein sequence ID" value="NKY89449.1"/>
    <property type="molecule type" value="Genomic_DNA"/>
</dbReference>
<accession>A0A7X6RL84</accession>
<dbReference type="Proteomes" id="UP000523447">
    <property type="component" value="Unassembled WGS sequence"/>
</dbReference>
<sequence>MVLSADGSTTRLLEALVGASLAVEVVEQWCSTPEPLPIRVRAVLGCLAQDEVVRRRSELRLADRPVSRNDVTVSCRDPELRSIFTDEHVPIGRGLDAAHRVLGRTVLATGWTSWSPDGDGEIDCVYKEYVLTDPSDRPVAHIRERFNPLHVPAGVR</sequence>
<keyword evidence="2" id="KW-1185">Reference proteome</keyword>
<name>A0A7X6RL84_9NOCA</name>
<dbReference type="AlphaFoldDB" id="A0A7X6RL84"/>
<reference evidence="1 2" key="1">
    <citation type="submission" date="2020-04" db="EMBL/GenBank/DDBJ databases">
        <title>MicrobeNet Type strains.</title>
        <authorList>
            <person name="Nicholson A.C."/>
        </authorList>
    </citation>
    <scope>NUCLEOTIDE SEQUENCE [LARGE SCALE GENOMIC DNA]</scope>
    <source>
        <strain evidence="1 2">DSM 44445</strain>
    </source>
</reference>
<evidence type="ECO:0000313" key="1">
    <source>
        <dbReference type="EMBL" id="NKY89449.1"/>
    </source>
</evidence>
<dbReference type="RefSeq" id="WP_157171343.1">
    <property type="nucleotide sequence ID" value="NZ_CAWPHS010000042.1"/>
</dbReference>
<comment type="caution">
    <text evidence="1">The sequence shown here is derived from an EMBL/GenBank/DDBJ whole genome shotgun (WGS) entry which is preliminary data.</text>
</comment>
<protein>
    <submittedName>
        <fullName evidence="1">Uncharacterized protein</fullName>
    </submittedName>
</protein>
<dbReference type="SUPFAM" id="SSF64288">
    <property type="entry name" value="Chorismate lyase-like"/>
    <property type="match status" value="1"/>
</dbReference>
<dbReference type="Gene3D" id="3.40.1410.10">
    <property type="entry name" value="Chorismate lyase-like"/>
    <property type="match status" value="1"/>
</dbReference>
<proteinExistence type="predicted"/>
<gene>
    <name evidence="1" type="ORF">HGA07_28110</name>
</gene>